<evidence type="ECO:0000313" key="1">
    <source>
        <dbReference type="EMBL" id="EJK62017.1"/>
    </source>
</evidence>
<name>K0SUQ4_THAOC</name>
<keyword evidence="2" id="KW-1185">Reference proteome</keyword>
<organism evidence="1 2">
    <name type="scientific">Thalassiosira oceanica</name>
    <name type="common">Marine diatom</name>
    <dbReference type="NCBI Taxonomy" id="159749"/>
    <lineage>
        <taxon>Eukaryota</taxon>
        <taxon>Sar</taxon>
        <taxon>Stramenopiles</taxon>
        <taxon>Ochrophyta</taxon>
        <taxon>Bacillariophyta</taxon>
        <taxon>Coscinodiscophyceae</taxon>
        <taxon>Thalassiosirophycidae</taxon>
        <taxon>Thalassiosirales</taxon>
        <taxon>Thalassiosiraceae</taxon>
        <taxon>Thalassiosira</taxon>
    </lineage>
</organism>
<evidence type="ECO:0000313" key="2">
    <source>
        <dbReference type="Proteomes" id="UP000266841"/>
    </source>
</evidence>
<protein>
    <submittedName>
        <fullName evidence="1">Uncharacterized protein</fullName>
    </submittedName>
</protein>
<comment type="caution">
    <text evidence="1">The sequence shown here is derived from an EMBL/GenBank/DDBJ whole genome shotgun (WGS) entry which is preliminary data.</text>
</comment>
<proteinExistence type="predicted"/>
<accession>K0SUQ4</accession>
<gene>
    <name evidence="1" type="ORF">THAOC_17391</name>
</gene>
<dbReference type="Proteomes" id="UP000266841">
    <property type="component" value="Unassembled WGS sequence"/>
</dbReference>
<dbReference type="EMBL" id="AGNL01019187">
    <property type="protein sequence ID" value="EJK62017.1"/>
    <property type="molecule type" value="Genomic_DNA"/>
</dbReference>
<reference evidence="1 2" key="1">
    <citation type="journal article" date="2012" name="Genome Biol.">
        <title>Genome and low-iron response of an oceanic diatom adapted to chronic iron limitation.</title>
        <authorList>
            <person name="Lommer M."/>
            <person name="Specht M."/>
            <person name="Roy A.S."/>
            <person name="Kraemer L."/>
            <person name="Andreson R."/>
            <person name="Gutowska M.A."/>
            <person name="Wolf J."/>
            <person name="Bergner S.V."/>
            <person name="Schilhabel M.B."/>
            <person name="Klostermeier U.C."/>
            <person name="Beiko R.G."/>
            <person name="Rosenstiel P."/>
            <person name="Hippler M."/>
            <person name="Laroche J."/>
        </authorList>
    </citation>
    <scope>NUCLEOTIDE SEQUENCE [LARGE SCALE GENOMIC DNA]</scope>
    <source>
        <strain evidence="1 2">CCMP1005</strain>
    </source>
</reference>
<sequence>MTPKPGCRLSFAIWVVRARPGSPHPCHYSPAENKWVGIGEVLRNAPKRHYNFVADVQDTPHFSLRHYVCCLQIYNRSLKRNRRTKGASELCGALDANHGGCNRKAPIIAATISEIDVAPHSSEK</sequence>
<dbReference type="AlphaFoldDB" id="K0SUQ4"/>